<sequence length="184" mass="19818">MTIARAENSVLAVVDIQEKLAPAMNPDVRREVLAGVGVLLQAAETLDVPVIATEQYPKGLGATLPEVSDQFPQNVQVLSKDSFSCCGESAFSGALEATGRSQVVLLGMEAHVCVLQTALELRGAGYTPFVAEDGICSRRADHKENALHRLRSNGVQVANVESILFEWLQQAGTDSFKKLARLIR</sequence>
<dbReference type="Proteomes" id="UP001575181">
    <property type="component" value="Unassembled WGS sequence"/>
</dbReference>
<reference evidence="2 3" key="1">
    <citation type="submission" date="2024-08" db="EMBL/GenBank/DDBJ databases">
        <title>Whole-genome sequencing of halo(alkali)philic microorganisms from hypersaline lakes.</title>
        <authorList>
            <person name="Sorokin D.Y."/>
            <person name="Merkel A.Y."/>
            <person name="Messina E."/>
            <person name="Yakimov M."/>
        </authorList>
    </citation>
    <scope>NUCLEOTIDE SEQUENCE [LARGE SCALE GENOMIC DNA]</scope>
    <source>
        <strain evidence="2 3">Cl-TMA</strain>
    </source>
</reference>
<dbReference type="Gene3D" id="3.40.50.850">
    <property type="entry name" value="Isochorismatase-like"/>
    <property type="match status" value="1"/>
</dbReference>
<dbReference type="EMBL" id="JBGUAW010000001">
    <property type="protein sequence ID" value="MFA9459211.1"/>
    <property type="molecule type" value="Genomic_DNA"/>
</dbReference>
<proteinExistence type="predicted"/>
<evidence type="ECO:0000313" key="2">
    <source>
        <dbReference type="EMBL" id="MFA9459211.1"/>
    </source>
</evidence>
<gene>
    <name evidence="2" type="ORF">ACERLL_00030</name>
</gene>
<name>A0ABV4TPH2_9GAMM</name>
<dbReference type="InterPro" id="IPR050993">
    <property type="entry name" value="Isochorismatase_domain"/>
</dbReference>
<protein>
    <submittedName>
        <fullName evidence="2">Isochorismatase family protein</fullName>
    </submittedName>
</protein>
<dbReference type="InterPro" id="IPR036380">
    <property type="entry name" value="Isochorismatase-like_sf"/>
</dbReference>
<keyword evidence="3" id="KW-1185">Reference proteome</keyword>
<dbReference type="RefSeq" id="WP_373654003.1">
    <property type="nucleotide sequence ID" value="NZ_JBGUAW010000001.1"/>
</dbReference>
<feature type="domain" description="Isochorismatase-like" evidence="1">
    <location>
        <begin position="10"/>
        <end position="161"/>
    </location>
</feature>
<evidence type="ECO:0000259" key="1">
    <source>
        <dbReference type="Pfam" id="PF00857"/>
    </source>
</evidence>
<dbReference type="SUPFAM" id="SSF52499">
    <property type="entry name" value="Isochorismatase-like hydrolases"/>
    <property type="match status" value="1"/>
</dbReference>
<evidence type="ECO:0000313" key="3">
    <source>
        <dbReference type="Proteomes" id="UP001575181"/>
    </source>
</evidence>
<dbReference type="InterPro" id="IPR000868">
    <property type="entry name" value="Isochorismatase-like_dom"/>
</dbReference>
<accession>A0ABV4TPH2</accession>
<dbReference type="PANTHER" id="PTHR14119:SF3">
    <property type="entry name" value="ISOCHORISMATASE DOMAIN-CONTAINING PROTEIN 2"/>
    <property type="match status" value="1"/>
</dbReference>
<dbReference type="PANTHER" id="PTHR14119">
    <property type="entry name" value="HYDROLASE"/>
    <property type="match status" value="1"/>
</dbReference>
<dbReference type="Pfam" id="PF00857">
    <property type="entry name" value="Isochorismatase"/>
    <property type="match status" value="1"/>
</dbReference>
<organism evidence="2 3">
    <name type="scientific">Thiohalorhabdus methylotrophus</name>
    <dbReference type="NCBI Taxonomy" id="3242694"/>
    <lineage>
        <taxon>Bacteria</taxon>
        <taxon>Pseudomonadati</taxon>
        <taxon>Pseudomonadota</taxon>
        <taxon>Gammaproteobacteria</taxon>
        <taxon>Thiohalorhabdales</taxon>
        <taxon>Thiohalorhabdaceae</taxon>
        <taxon>Thiohalorhabdus</taxon>
    </lineage>
</organism>
<comment type="caution">
    <text evidence="2">The sequence shown here is derived from an EMBL/GenBank/DDBJ whole genome shotgun (WGS) entry which is preliminary data.</text>
</comment>